<keyword evidence="2" id="KW-1185">Reference proteome</keyword>
<gene>
    <name evidence="1" type="ORF">BSTOLATCC_MIC34696</name>
</gene>
<dbReference type="Proteomes" id="UP001162131">
    <property type="component" value="Unassembled WGS sequence"/>
</dbReference>
<evidence type="ECO:0000313" key="1">
    <source>
        <dbReference type="EMBL" id="CAG9323655.1"/>
    </source>
</evidence>
<name>A0AAU9JHR3_9CILI</name>
<sequence length="91" mass="10662">MKLKLKREGYSKVAIFMTGLNTAQLSSSAANPKRDAKVQRKTNLYRPSQKNMTSILWRLSRNQDKCTINAFDNNQWRDFANFTMIKYNLIK</sequence>
<protein>
    <submittedName>
        <fullName evidence="1">Uncharacterized protein</fullName>
    </submittedName>
</protein>
<proteinExistence type="predicted"/>
<comment type="caution">
    <text evidence="1">The sequence shown here is derived from an EMBL/GenBank/DDBJ whole genome shotgun (WGS) entry which is preliminary data.</text>
</comment>
<reference evidence="1" key="1">
    <citation type="submission" date="2021-09" db="EMBL/GenBank/DDBJ databases">
        <authorList>
            <consortium name="AG Swart"/>
            <person name="Singh M."/>
            <person name="Singh A."/>
            <person name="Seah K."/>
            <person name="Emmerich C."/>
        </authorList>
    </citation>
    <scope>NUCLEOTIDE SEQUENCE</scope>
    <source>
        <strain evidence="1">ATCC30299</strain>
    </source>
</reference>
<dbReference type="EMBL" id="CAJZBQ010000035">
    <property type="protein sequence ID" value="CAG9323655.1"/>
    <property type="molecule type" value="Genomic_DNA"/>
</dbReference>
<dbReference type="AlphaFoldDB" id="A0AAU9JHR3"/>
<organism evidence="1 2">
    <name type="scientific">Blepharisma stoltei</name>
    <dbReference type="NCBI Taxonomy" id="1481888"/>
    <lineage>
        <taxon>Eukaryota</taxon>
        <taxon>Sar</taxon>
        <taxon>Alveolata</taxon>
        <taxon>Ciliophora</taxon>
        <taxon>Postciliodesmatophora</taxon>
        <taxon>Heterotrichea</taxon>
        <taxon>Heterotrichida</taxon>
        <taxon>Blepharismidae</taxon>
        <taxon>Blepharisma</taxon>
    </lineage>
</organism>
<evidence type="ECO:0000313" key="2">
    <source>
        <dbReference type="Proteomes" id="UP001162131"/>
    </source>
</evidence>
<accession>A0AAU9JHR3</accession>